<organism evidence="1 2">
    <name type="scientific">Heterotrigona itama</name>
    <dbReference type="NCBI Taxonomy" id="395501"/>
    <lineage>
        <taxon>Eukaryota</taxon>
        <taxon>Metazoa</taxon>
        <taxon>Ecdysozoa</taxon>
        <taxon>Arthropoda</taxon>
        <taxon>Hexapoda</taxon>
        <taxon>Insecta</taxon>
        <taxon>Pterygota</taxon>
        <taxon>Neoptera</taxon>
        <taxon>Endopterygota</taxon>
        <taxon>Hymenoptera</taxon>
        <taxon>Apocrita</taxon>
        <taxon>Aculeata</taxon>
        <taxon>Apoidea</taxon>
        <taxon>Anthophila</taxon>
        <taxon>Apidae</taxon>
        <taxon>Heterotrigona</taxon>
    </lineage>
</organism>
<dbReference type="AlphaFoldDB" id="A0A6V7H4F0"/>
<dbReference type="OrthoDB" id="7597826at2759"/>
<name>A0A6V7H4F0_9HYME</name>
<accession>A0A6V7H4F0</accession>
<evidence type="ECO:0000313" key="1">
    <source>
        <dbReference type="EMBL" id="CAD1472331.1"/>
    </source>
</evidence>
<feature type="non-terminal residue" evidence="1">
    <location>
        <position position="49"/>
    </location>
</feature>
<keyword evidence="2" id="KW-1185">Reference proteome</keyword>
<proteinExistence type="predicted"/>
<reference evidence="1" key="1">
    <citation type="submission" date="2020-07" db="EMBL/GenBank/DDBJ databases">
        <authorList>
            <person name="Nazaruddin N."/>
        </authorList>
    </citation>
    <scope>NUCLEOTIDE SEQUENCE</scope>
</reference>
<dbReference type="EMBL" id="CAJDYZ010005229">
    <property type="protein sequence ID" value="CAD1472331.1"/>
    <property type="molecule type" value="Genomic_DNA"/>
</dbReference>
<sequence length="49" mass="5740">MVEALAYYSFPRTLLTVIGLWPYQNTKFTILKNSFISFSFFIFIVAQVL</sequence>
<gene>
    <name evidence="1" type="ORF">MHI_LOCUS286973</name>
</gene>
<protein>
    <submittedName>
        <fullName evidence="1">Uncharacterized protein</fullName>
    </submittedName>
</protein>
<evidence type="ECO:0000313" key="2">
    <source>
        <dbReference type="Proteomes" id="UP000752696"/>
    </source>
</evidence>
<comment type="caution">
    <text evidence="1">The sequence shown here is derived from an EMBL/GenBank/DDBJ whole genome shotgun (WGS) entry which is preliminary data.</text>
</comment>
<dbReference type="Proteomes" id="UP000752696">
    <property type="component" value="Unassembled WGS sequence"/>
</dbReference>